<keyword evidence="2" id="KW-1185">Reference proteome</keyword>
<accession>A0ABU2K4J3</accession>
<dbReference type="EMBL" id="JAVREI010000001">
    <property type="protein sequence ID" value="MDT0275115.1"/>
    <property type="molecule type" value="Genomic_DNA"/>
</dbReference>
<dbReference type="NCBIfam" id="TIGR03089">
    <property type="entry name" value="TIGR03089 family protein"/>
    <property type="match status" value="1"/>
</dbReference>
<dbReference type="RefSeq" id="WP_311343927.1">
    <property type="nucleotide sequence ID" value="NZ_JAVREI010000001.1"/>
</dbReference>
<name>A0ABU2K4J3_9ACTN</name>
<dbReference type="Gene3D" id="3.40.50.12780">
    <property type="entry name" value="N-terminal domain of ligase-like"/>
    <property type="match status" value="1"/>
</dbReference>
<protein>
    <submittedName>
        <fullName evidence="1">TIGR03089 family protein</fullName>
    </submittedName>
</protein>
<dbReference type="Proteomes" id="UP001183222">
    <property type="component" value="Unassembled WGS sequence"/>
</dbReference>
<evidence type="ECO:0000313" key="1">
    <source>
        <dbReference type="EMBL" id="MDT0275115.1"/>
    </source>
</evidence>
<gene>
    <name evidence="1" type="ORF">RM425_04310</name>
</gene>
<reference evidence="2" key="1">
    <citation type="submission" date="2023-07" db="EMBL/GenBank/DDBJ databases">
        <title>30 novel species of actinomycetes from the DSMZ collection.</title>
        <authorList>
            <person name="Nouioui I."/>
        </authorList>
    </citation>
    <scope>NUCLEOTIDE SEQUENCE [LARGE SCALE GENOMIC DNA]</scope>
    <source>
        <strain evidence="2">DSM 46792</strain>
    </source>
</reference>
<organism evidence="1 2">
    <name type="scientific">Blastococcus goldschmidtiae</name>
    <dbReference type="NCBI Taxonomy" id="3075546"/>
    <lineage>
        <taxon>Bacteria</taxon>
        <taxon>Bacillati</taxon>
        <taxon>Actinomycetota</taxon>
        <taxon>Actinomycetes</taxon>
        <taxon>Geodermatophilales</taxon>
        <taxon>Geodermatophilaceae</taxon>
        <taxon>Blastococcus</taxon>
    </lineage>
</organism>
<evidence type="ECO:0000313" key="2">
    <source>
        <dbReference type="Proteomes" id="UP001183222"/>
    </source>
</evidence>
<comment type="caution">
    <text evidence="1">The sequence shown here is derived from an EMBL/GenBank/DDBJ whole genome shotgun (WGS) entry which is preliminary data.</text>
</comment>
<sequence>MSTTRPIPAGAGRPEAGLPGDLLAAVVRRNAAAPLLTSYDDATGDRVELSAATLANWVAKTANLLQDEFDIAPGSAVAVALPVHWQTAAVLLAAWSCGAAVLDTAAEDDDRLTGADLVLADRARLPALEEALATGGPELLGLSLHPLGLGMTGYAGAARDFALEVRAQGDFFAPWQPPDPAAPGLVTGGLTLDLGGLVTAAGELATRLGIRPDDRVLVDAATAAEAGPVAWLLAPLAAGASTVLVSSPAAEELPRRAVTERVTATLGIRVEGVRALGGTA</sequence>
<proteinExistence type="predicted"/>
<dbReference type="SUPFAM" id="SSF56801">
    <property type="entry name" value="Acetyl-CoA synthetase-like"/>
    <property type="match status" value="1"/>
</dbReference>
<dbReference type="InterPro" id="IPR017523">
    <property type="entry name" value="Rv3268"/>
</dbReference>
<dbReference type="InterPro" id="IPR042099">
    <property type="entry name" value="ANL_N_sf"/>
</dbReference>